<dbReference type="Proteomes" id="UP000247702">
    <property type="component" value="Unassembled WGS sequence"/>
</dbReference>
<organism evidence="1 2">
    <name type="scientific">Rhizophagus clarus</name>
    <dbReference type="NCBI Taxonomy" id="94130"/>
    <lineage>
        <taxon>Eukaryota</taxon>
        <taxon>Fungi</taxon>
        <taxon>Fungi incertae sedis</taxon>
        <taxon>Mucoromycota</taxon>
        <taxon>Glomeromycotina</taxon>
        <taxon>Glomeromycetes</taxon>
        <taxon>Glomerales</taxon>
        <taxon>Glomeraceae</taxon>
        <taxon>Rhizophagus</taxon>
    </lineage>
</organism>
<proteinExistence type="predicted"/>
<dbReference type="EMBL" id="BEXD01004087">
    <property type="protein sequence ID" value="GBC06600.1"/>
    <property type="molecule type" value="Genomic_DNA"/>
</dbReference>
<sequence length="91" mass="10387">MAIFSTSSYHAQDFSYMLIAECPNGKEDIPSDQIQRFVSMGDKAFFSDIKGIDPMTQVYRNCLFQKKEFYAKNVNQRSSHLPGRNGIGVLR</sequence>
<protein>
    <submittedName>
        <fullName evidence="1">Uncharacterized protein</fullName>
    </submittedName>
</protein>
<evidence type="ECO:0000313" key="1">
    <source>
        <dbReference type="EMBL" id="GBC06600.1"/>
    </source>
</evidence>
<reference evidence="1 2" key="1">
    <citation type="submission" date="2017-11" db="EMBL/GenBank/DDBJ databases">
        <title>The genome of Rhizophagus clarus HR1 reveals common genetic basis of auxotrophy among arbuscular mycorrhizal fungi.</title>
        <authorList>
            <person name="Kobayashi Y."/>
        </authorList>
    </citation>
    <scope>NUCLEOTIDE SEQUENCE [LARGE SCALE GENOMIC DNA]</scope>
    <source>
        <strain evidence="1 2">HR1</strain>
    </source>
</reference>
<name>A0A2Z6SAC9_9GLOM</name>
<evidence type="ECO:0000313" key="2">
    <source>
        <dbReference type="Proteomes" id="UP000247702"/>
    </source>
</evidence>
<dbReference type="AlphaFoldDB" id="A0A2Z6SAC9"/>
<gene>
    <name evidence="1" type="ORF">RclHR1_06950006</name>
</gene>
<comment type="caution">
    <text evidence="1">The sequence shown here is derived from an EMBL/GenBank/DDBJ whole genome shotgun (WGS) entry which is preliminary data.</text>
</comment>
<keyword evidence="2" id="KW-1185">Reference proteome</keyword>
<accession>A0A2Z6SAC9</accession>